<reference evidence="3 4" key="1">
    <citation type="journal article" date="2020" name="Nat. Food">
        <title>A phased Vanilla planifolia genome enables genetic improvement of flavour and production.</title>
        <authorList>
            <person name="Hasing T."/>
            <person name="Tang H."/>
            <person name="Brym M."/>
            <person name="Khazi F."/>
            <person name="Huang T."/>
            <person name="Chambers A.H."/>
        </authorList>
    </citation>
    <scope>NUCLEOTIDE SEQUENCE [LARGE SCALE GENOMIC DNA]</scope>
    <source>
        <tissue evidence="2">Leaf</tissue>
    </source>
</reference>
<protein>
    <submittedName>
        <fullName evidence="2">Uncharacterized protein</fullName>
    </submittedName>
</protein>
<dbReference type="AlphaFoldDB" id="A0A835P6T8"/>
<comment type="caution">
    <text evidence="2">The sequence shown here is derived from an EMBL/GenBank/DDBJ whole genome shotgun (WGS) entry which is preliminary data.</text>
</comment>
<dbReference type="Proteomes" id="UP000636800">
    <property type="component" value="Unassembled WGS sequence"/>
</dbReference>
<dbReference type="EMBL" id="JADCNM010000556">
    <property type="protein sequence ID" value="KAG0446675.1"/>
    <property type="molecule type" value="Genomic_DNA"/>
</dbReference>
<evidence type="ECO:0000313" key="2">
    <source>
        <dbReference type="EMBL" id="KAG0446729.1"/>
    </source>
</evidence>
<dbReference type="EMBL" id="JADCNL010000555">
    <property type="protein sequence ID" value="KAG0446729.1"/>
    <property type="molecule type" value="Genomic_DNA"/>
</dbReference>
<name>A0A835P6T8_VANPL</name>
<evidence type="ECO:0000313" key="3">
    <source>
        <dbReference type="Proteomes" id="UP000636800"/>
    </source>
</evidence>
<sequence length="123" mass="13979">MDASQVAWQVDIHNEDLVSKDKASAKIPGPPPLNCSTRMRYPDSQAHLYLWPSLEWDALGDHPHGNSRVRLPRQRSMQSKKWVQHAPGQVLLGISRNYRAHSFSLQEGYGCNARNRGQVAFFL</sequence>
<dbReference type="Proteomes" id="UP000639772">
    <property type="component" value="Unassembled WGS sequence"/>
</dbReference>
<proteinExistence type="predicted"/>
<evidence type="ECO:0000313" key="4">
    <source>
        <dbReference type="Proteomes" id="UP000639772"/>
    </source>
</evidence>
<keyword evidence="3" id="KW-1185">Reference proteome</keyword>
<gene>
    <name evidence="2" type="ORF">HPP92_028689</name>
    <name evidence="1" type="ORF">HPP92_028704</name>
</gene>
<organism evidence="2 3">
    <name type="scientific">Vanilla planifolia</name>
    <name type="common">Vanilla</name>
    <dbReference type="NCBI Taxonomy" id="51239"/>
    <lineage>
        <taxon>Eukaryota</taxon>
        <taxon>Viridiplantae</taxon>
        <taxon>Streptophyta</taxon>
        <taxon>Embryophyta</taxon>
        <taxon>Tracheophyta</taxon>
        <taxon>Spermatophyta</taxon>
        <taxon>Magnoliopsida</taxon>
        <taxon>Liliopsida</taxon>
        <taxon>Asparagales</taxon>
        <taxon>Orchidaceae</taxon>
        <taxon>Vanilloideae</taxon>
        <taxon>Vanilleae</taxon>
        <taxon>Vanilla</taxon>
    </lineage>
</organism>
<accession>A0A835P6T8</accession>
<evidence type="ECO:0000313" key="1">
    <source>
        <dbReference type="EMBL" id="KAG0446675.1"/>
    </source>
</evidence>